<dbReference type="Gene3D" id="3.10.450.50">
    <property type="match status" value="1"/>
</dbReference>
<evidence type="ECO:0000313" key="2">
    <source>
        <dbReference type="EMBL" id="GFG98579.1"/>
    </source>
</evidence>
<dbReference type="InterPro" id="IPR037401">
    <property type="entry name" value="SnoaL-like"/>
</dbReference>
<name>A0A7I9ZC78_9MYCO</name>
<protein>
    <recommendedName>
        <fullName evidence="1">SnoaL-like domain-containing protein</fullName>
    </recommendedName>
</protein>
<evidence type="ECO:0000313" key="3">
    <source>
        <dbReference type="Proteomes" id="UP000465301"/>
    </source>
</evidence>
<organism evidence="2 3">
    <name type="scientific">Mycobacterium timonense</name>
    <dbReference type="NCBI Taxonomy" id="701043"/>
    <lineage>
        <taxon>Bacteria</taxon>
        <taxon>Bacillati</taxon>
        <taxon>Actinomycetota</taxon>
        <taxon>Actinomycetes</taxon>
        <taxon>Mycobacteriales</taxon>
        <taxon>Mycobacteriaceae</taxon>
        <taxon>Mycobacterium</taxon>
        <taxon>Mycobacterium avium complex (MAC)</taxon>
    </lineage>
</organism>
<comment type="caution">
    <text evidence="2">The sequence shown here is derived from an EMBL/GenBank/DDBJ whole genome shotgun (WGS) entry which is preliminary data.</text>
</comment>
<sequence>MPPMTVDADAFATRWAQRWNSHDVDAVLDDFHDDVVFTSPVAAKLLPETQGVVRGKAALRRYWVAALERIPDLRFTVEGVYQGINTIVITYRNQNDGLVNEVLIFDGDAIIEGHGTYRSAGS</sequence>
<dbReference type="Pfam" id="PF12680">
    <property type="entry name" value="SnoaL_2"/>
    <property type="match status" value="1"/>
</dbReference>
<dbReference type="InterPro" id="IPR032710">
    <property type="entry name" value="NTF2-like_dom_sf"/>
</dbReference>
<dbReference type="Proteomes" id="UP000465301">
    <property type="component" value="Unassembled WGS sequence"/>
</dbReference>
<feature type="domain" description="SnoaL-like" evidence="1">
    <location>
        <begin position="13"/>
        <end position="94"/>
    </location>
</feature>
<reference evidence="2 3" key="1">
    <citation type="journal article" date="2019" name="Emerg. Microbes Infect.">
        <title>Comprehensive subspecies identification of 175 nontuberculous mycobacteria species based on 7547 genomic profiles.</title>
        <authorList>
            <person name="Matsumoto Y."/>
            <person name="Kinjo T."/>
            <person name="Motooka D."/>
            <person name="Nabeya D."/>
            <person name="Jung N."/>
            <person name="Uechi K."/>
            <person name="Horii T."/>
            <person name="Iida T."/>
            <person name="Fujita J."/>
            <person name="Nakamura S."/>
        </authorList>
    </citation>
    <scope>NUCLEOTIDE SEQUENCE [LARGE SCALE GENOMIC DNA]</scope>
    <source>
        <strain evidence="2 3">JCM 30726</strain>
    </source>
</reference>
<dbReference type="EMBL" id="BLLA01000001">
    <property type="protein sequence ID" value="GFG98579.1"/>
    <property type="molecule type" value="Genomic_DNA"/>
</dbReference>
<keyword evidence="3" id="KW-1185">Reference proteome</keyword>
<proteinExistence type="predicted"/>
<dbReference type="CDD" id="cd00531">
    <property type="entry name" value="NTF2_like"/>
    <property type="match status" value="1"/>
</dbReference>
<accession>A0A7I9ZC78</accession>
<gene>
    <name evidence="2" type="ORF">MTIM_44580</name>
</gene>
<dbReference type="AlphaFoldDB" id="A0A7I9ZC78"/>
<evidence type="ECO:0000259" key="1">
    <source>
        <dbReference type="Pfam" id="PF12680"/>
    </source>
</evidence>
<dbReference type="SUPFAM" id="SSF54427">
    <property type="entry name" value="NTF2-like"/>
    <property type="match status" value="1"/>
</dbReference>